<evidence type="ECO:0000256" key="6">
    <source>
        <dbReference type="ARBA" id="ARBA00022692"/>
    </source>
</evidence>
<reference evidence="21 23" key="1">
    <citation type="journal article" date="2008" name="Science">
        <title>The Physcomitrella genome reveals evolutionary insights into the conquest of land by plants.</title>
        <authorList>
            <person name="Rensing S."/>
            <person name="Lang D."/>
            <person name="Zimmer A."/>
            <person name="Terry A."/>
            <person name="Salamov A."/>
            <person name="Shapiro H."/>
            <person name="Nishiyama T."/>
            <person name="Perroud P.-F."/>
            <person name="Lindquist E."/>
            <person name="Kamisugi Y."/>
            <person name="Tanahashi T."/>
            <person name="Sakakibara K."/>
            <person name="Fujita T."/>
            <person name="Oishi K."/>
            <person name="Shin-I T."/>
            <person name="Kuroki Y."/>
            <person name="Toyoda A."/>
            <person name="Suzuki Y."/>
            <person name="Hashimoto A."/>
            <person name="Yamaguchi K."/>
            <person name="Sugano A."/>
            <person name="Kohara Y."/>
            <person name="Fujiyama A."/>
            <person name="Anterola A."/>
            <person name="Aoki S."/>
            <person name="Ashton N."/>
            <person name="Barbazuk W.B."/>
            <person name="Barker E."/>
            <person name="Bennetzen J."/>
            <person name="Bezanilla M."/>
            <person name="Blankenship R."/>
            <person name="Cho S.H."/>
            <person name="Dutcher S."/>
            <person name="Estelle M."/>
            <person name="Fawcett J.A."/>
            <person name="Gundlach H."/>
            <person name="Hanada K."/>
            <person name="Heyl A."/>
            <person name="Hicks K.A."/>
            <person name="Hugh J."/>
            <person name="Lohr M."/>
            <person name="Mayer K."/>
            <person name="Melkozernov A."/>
            <person name="Murata T."/>
            <person name="Nelson D."/>
            <person name="Pils B."/>
            <person name="Prigge M."/>
            <person name="Reiss B."/>
            <person name="Renner T."/>
            <person name="Rombauts S."/>
            <person name="Rushton P."/>
            <person name="Sanderfoot A."/>
            <person name="Schween G."/>
            <person name="Shiu S.-H."/>
            <person name="Stueber K."/>
            <person name="Theodoulou F.L."/>
            <person name="Tu H."/>
            <person name="Van de Peer Y."/>
            <person name="Verrier P.J."/>
            <person name="Waters E."/>
            <person name="Wood A."/>
            <person name="Yang L."/>
            <person name="Cove D."/>
            <person name="Cuming A."/>
            <person name="Hasebe M."/>
            <person name="Lucas S."/>
            <person name="Mishler D.B."/>
            <person name="Reski R."/>
            <person name="Grigoriev I."/>
            <person name="Quatrano R.S."/>
            <person name="Boore J.L."/>
        </authorList>
    </citation>
    <scope>NUCLEOTIDE SEQUENCE [LARGE SCALE GENOMIC DNA]</scope>
    <source>
        <strain evidence="22 23">cv. Gransden 2004</strain>
    </source>
</reference>
<dbReference type="GO" id="GO:0004672">
    <property type="term" value="F:protein kinase activity"/>
    <property type="evidence" value="ECO:0000318"/>
    <property type="project" value="GO_Central"/>
</dbReference>
<dbReference type="FunFam" id="1.10.510.10:FF:000309">
    <property type="entry name" value="Leucine-rich repeat receptor-like protein kinase"/>
    <property type="match status" value="1"/>
</dbReference>
<feature type="region of interest" description="Disordered" evidence="19">
    <location>
        <begin position="446"/>
        <end position="481"/>
    </location>
</feature>
<keyword evidence="6" id="KW-0812">Transmembrane</keyword>
<evidence type="ECO:0000256" key="15">
    <source>
        <dbReference type="ARBA" id="ARBA00047899"/>
    </source>
</evidence>
<comment type="catalytic activity">
    <reaction evidence="16">
        <text>L-seryl-[protein] + ATP = O-phospho-L-seryl-[protein] + ADP + H(+)</text>
        <dbReference type="Rhea" id="RHEA:17989"/>
        <dbReference type="Rhea" id="RHEA-COMP:9863"/>
        <dbReference type="Rhea" id="RHEA-COMP:11604"/>
        <dbReference type="ChEBI" id="CHEBI:15378"/>
        <dbReference type="ChEBI" id="CHEBI:29999"/>
        <dbReference type="ChEBI" id="CHEBI:30616"/>
        <dbReference type="ChEBI" id="CHEBI:83421"/>
        <dbReference type="ChEBI" id="CHEBI:456216"/>
        <dbReference type="EC" id="2.7.11.1"/>
    </reaction>
</comment>
<comment type="similarity">
    <text evidence="18">Belongs to the protein kinase superfamily.</text>
</comment>
<dbReference type="EC" id="2.7.11.1" evidence="2"/>
<name>A0A2K1IX86_PHYPA</name>
<dbReference type="InterPro" id="IPR017441">
    <property type="entry name" value="Protein_kinase_ATP_BS"/>
</dbReference>
<feature type="compositionally biased region" description="Low complexity" evidence="19">
    <location>
        <begin position="376"/>
        <end position="387"/>
    </location>
</feature>
<evidence type="ECO:0000313" key="22">
    <source>
        <dbReference type="EnsemblPlants" id="Pp3c19_4760V3.1"/>
    </source>
</evidence>
<comment type="subcellular location">
    <subcellularLocation>
        <location evidence="1">Membrane</location>
    </subcellularLocation>
</comment>
<dbReference type="GO" id="GO:0016020">
    <property type="term" value="C:membrane"/>
    <property type="evidence" value="ECO:0007669"/>
    <property type="project" value="UniProtKB-SubCell"/>
</dbReference>
<evidence type="ECO:0000256" key="16">
    <source>
        <dbReference type="ARBA" id="ARBA00048679"/>
    </source>
</evidence>
<dbReference type="OrthoDB" id="4062651at2759"/>
<gene>
    <name evidence="22" type="primary">LOC112272718</name>
    <name evidence="21" type="ORF">PHYPA_023700</name>
</gene>
<evidence type="ECO:0000256" key="5">
    <source>
        <dbReference type="ARBA" id="ARBA00022679"/>
    </source>
</evidence>
<keyword evidence="9" id="KW-0418">Kinase</keyword>
<keyword evidence="11" id="KW-1133">Transmembrane helix</keyword>
<feature type="compositionally biased region" description="Basic and acidic residues" evidence="19">
    <location>
        <begin position="463"/>
        <end position="481"/>
    </location>
</feature>
<feature type="domain" description="Protein kinase" evidence="20">
    <location>
        <begin position="71"/>
        <end position="343"/>
    </location>
</feature>
<keyword evidence="4" id="KW-0433">Leucine-rich repeat</keyword>
<dbReference type="PaxDb" id="3218-PP1S300_50V6.1"/>
<accession>A0A2K1IX86</accession>
<evidence type="ECO:0000256" key="11">
    <source>
        <dbReference type="ARBA" id="ARBA00022989"/>
    </source>
</evidence>
<keyword evidence="14" id="KW-0325">Glycoprotein</keyword>
<dbReference type="GeneID" id="112272718"/>
<dbReference type="FunFam" id="3.30.200.20:FF:000178">
    <property type="entry name" value="serine/threonine-protein kinase PBS1-like"/>
    <property type="match status" value="1"/>
</dbReference>
<dbReference type="Gramene" id="Pp3c19_4760V3.2">
    <property type="protein sequence ID" value="Pp3c19_4760V3.2"/>
    <property type="gene ID" value="Pp3c19_4760"/>
</dbReference>
<dbReference type="AlphaFoldDB" id="A0A2K1IX86"/>
<keyword evidence="7" id="KW-0677">Repeat</keyword>
<reference evidence="21 23" key="2">
    <citation type="journal article" date="2018" name="Plant J.">
        <title>The Physcomitrella patens chromosome-scale assembly reveals moss genome structure and evolution.</title>
        <authorList>
            <person name="Lang D."/>
            <person name="Ullrich K.K."/>
            <person name="Murat F."/>
            <person name="Fuchs J."/>
            <person name="Jenkins J."/>
            <person name="Haas F.B."/>
            <person name="Piednoel M."/>
            <person name="Gundlach H."/>
            <person name="Van Bel M."/>
            <person name="Meyberg R."/>
            <person name="Vives C."/>
            <person name="Morata J."/>
            <person name="Symeonidi A."/>
            <person name="Hiss M."/>
            <person name="Muchero W."/>
            <person name="Kamisugi Y."/>
            <person name="Saleh O."/>
            <person name="Blanc G."/>
            <person name="Decker E.L."/>
            <person name="van Gessel N."/>
            <person name="Grimwood J."/>
            <person name="Hayes R.D."/>
            <person name="Graham S.W."/>
            <person name="Gunter L.E."/>
            <person name="McDaniel S.F."/>
            <person name="Hoernstein S.N.W."/>
            <person name="Larsson A."/>
            <person name="Li F.W."/>
            <person name="Perroud P.F."/>
            <person name="Phillips J."/>
            <person name="Ranjan P."/>
            <person name="Rokshar D.S."/>
            <person name="Rothfels C.J."/>
            <person name="Schneider L."/>
            <person name="Shu S."/>
            <person name="Stevenson D.W."/>
            <person name="Thummler F."/>
            <person name="Tillich M."/>
            <person name="Villarreal Aguilar J.C."/>
            <person name="Widiez T."/>
            <person name="Wong G.K."/>
            <person name="Wymore A."/>
            <person name="Zhang Y."/>
            <person name="Zimmer A.D."/>
            <person name="Quatrano R.S."/>
            <person name="Mayer K.F.X."/>
            <person name="Goodstein D."/>
            <person name="Casacuberta J.M."/>
            <person name="Vandepoele K."/>
            <person name="Reski R."/>
            <person name="Cuming A.C."/>
            <person name="Tuskan G.A."/>
            <person name="Maumus F."/>
            <person name="Salse J."/>
            <person name="Schmutz J."/>
            <person name="Rensing S.A."/>
        </authorList>
    </citation>
    <scope>NUCLEOTIDE SEQUENCE [LARGE SCALE GENOMIC DNA]</scope>
    <source>
        <strain evidence="22 23">cv. Gransden 2004</strain>
    </source>
</reference>
<evidence type="ECO:0000256" key="1">
    <source>
        <dbReference type="ARBA" id="ARBA00004370"/>
    </source>
</evidence>
<dbReference type="PROSITE" id="PS00108">
    <property type="entry name" value="PROTEIN_KINASE_ST"/>
    <property type="match status" value="1"/>
</dbReference>
<dbReference type="GO" id="GO:0005524">
    <property type="term" value="F:ATP binding"/>
    <property type="evidence" value="ECO:0007669"/>
    <property type="project" value="UniProtKB-UniRule"/>
</dbReference>
<proteinExistence type="inferred from homology"/>
<comment type="catalytic activity">
    <reaction evidence="15">
        <text>L-threonyl-[protein] + ATP = O-phospho-L-threonyl-[protein] + ADP + H(+)</text>
        <dbReference type="Rhea" id="RHEA:46608"/>
        <dbReference type="Rhea" id="RHEA-COMP:11060"/>
        <dbReference type="Rhea" id="RHEA-COMP:11605"/>
        <dbReference type="ChEBI" id="CHEBI:15378"/>
        <dbReference type="ChEBI" id="CHEBI:30013"/>
        <dbReference type="ChEBI" id="CHEBI:30616"/>
        <dbReference type="ChEBI" id="CHEBI:61977"/>
        <dbReference type="ChEBI" id="CHEBI:456216"/>
        <dbReference type="EC" id="2.7.11.1"/>
    </reaction>
</comment>
<dbReference type="EnsemblPlants" id="Pp3c19_4760V3.1">
    <property type="protein sequence ID" value="Pp3c19_4760V3.1"/>
    <property type="gene ID" value="Pp3c19_4760"/>
</dbReference>
<evidence type="ECO:0000256" key="2">
    <source>
        <dbReference type="ARBA" id="ARBA00012513"/>
    </source>
</evidence>
<dbReference type="Proteomes" id="UP000006727">
    <property type="component" value="Chromosome 19"/>
</dbReference>
<feature type="region of interest" description="Disordered" evidence="19">
    <location>
        <begin position="348"/>
        <end position="387"/>
    </location>
</feature>
<evidence type="ECO:0000313" key="21">
    <source>
        <dbReference type="EMBL" id="PNR33884.1"/>
    </source>
</evidence>
<dbReference type="Gene3D" id="3.30.200.20">
    <property type="entry name" value="Phosphorylase Kinase, domain 1"/>
    <property type="match status" value="1"/>
</dbReference>
<evidence type="ECO:0000256" key="8">
    <source>
        <dbReference type="ARBA" id="ARBA00022741"/>
    </source>
</evidence>
<evidence type="ECO:0000256" key="7">
    <source>
        <dbReference type="ARBA" id="ARBA00022737"/>
    </source>
</evidence>
<dbReference type="EMBL" id="ABEU02000019">
    <property type="protein sequence ID" value="PNR33884.1"/>
    <property type="molecule type" value="Genomic_DNA"/>
</dbReference>
<evidence type="ECO:0000256" key="4">
    <source>
        <dbReference type="ARBA" id="ARBA00022614"/>
    </source>
</evidence>
<dbReference type="InterPro" id="IPR008271">
    <property type="entry name" value="Ser/Thr_kinase_AS"/>
</dbReference>
<protein>
    <recommendedName>
        <fullName evidence="2">non-specific serine/threonine protein kinase</fullName>
        <ecNumber evidence="2">2.7.11.1</ecNumber>
    </recommendedName>
</protein>
<evidence type="ECO:0000313" key="23">
    <source>
        <dbReference type="Proteomes" id="UP000006727"/>
    </source>
</evidence>
<dbReference type="InterPro" id="IPR011009">
    <property type="entry name" value="Kinase-like_dom_sf"/>
</dbReference>
<dbReference type="InterPro" id="IPR051824">
    <property type="entry name" value="LRR_Rcpt-Like_S/T_Kinase"/>
</dbReference>
<dbReference type="EnsemblPlants" id="Pp3c19_4760V3.2">
    <property type="protein sequence ID" value="Pp3c19_4760V3.2"/>
    <property type="gene ID" value="Pp3c19_4760"/>
</dbReference>
<keyword evidence="3 18" id="KW-0723">Serine/threonine-protein kinase</keyword>
<dbReference type="Pfam" id="PF00069">
    <property type="entry name" value="Pkinase"/>
    <property type="match status" value="1"/>
</dbReference>
<dbReference type="STRING" id="3218.A0A2K1IX86"/>
<dbReference type="InterPro" id="IPR000719">
    <property type="entry name" value="Prot_kinase_dom"/>
</dbReference>
<keyword evidence="10 17" id="KW-0067">ATP-binding</keyword>
<dbReference type="RefSeq" id="XP_024356525.1">
    <property type="nucleotide sequence ID" value="XM_024500757.2"/>
</dbReference>
<keyword evidence="13" id="KW-0675">Receptor</keyword>
<dbReference type="GO" id="GO:0004674">
    <property type="term" value="F:protein serine/threonine kinase activity"/>
    <property type="evidence" value="ECO:0007669"/>
    <property type="project" value="UniProtKB-KW"/>
</dbReference>
<sequence>MCSCVAPIYVYLGSQLSSFFQSWTIWTVWNKRFDIERPKGINGVEHLQKQLTLKSNVTFKYKELEEATAGFSKKYLIGVGGFAKVYKATLPDSRVVAVKKLYGRGKQSDREFRAEIETVGNCHHPNLVQLLGYCRTKDGKLLVYEYFENGSLNKYMRRNPGSKEAHLDWNTRLKIAVGAAEGLAYLHNRDPRIIHRDVKASNILLDKDFESKVSDFGLARLIDPAKTHVTTFIAGTKAYIAPEYQKSLRLTVKCDVYSYGIVLLELLTGKDPSMGRNFDIIAWVQRRMGSTPDFFDVRMLDCADKDANKEAMTKALYLALDCTKTSPHQRPTMDEVVAQLKSLQEPAKRWEEEAECSESSSQQDEHSSVLPVVEESSGTAISSAATSGVEDDVFPGKALDIPFERPYMVRVVSTPILSGAVKGTDDTRAVVTIEDIWLESQQLTLGLENGDSPSLSPGANSPRRPDSADYIQKDYSRNQSF</sequence>
<dbReference type="OMA" id="DSADYIQ"/>
<dbReference type="SMART" id="SM00220">
    <property type="entry name" value="S_TKc"/>
    <property type="match status" value="1"/>
</dbReference>
<keyword evidence="5" id="KW-0808">Transferase</keyword>
<evidence type="ECO:0000256" key="10">
    <source>
        <dbReference type="ARBA" id="ARBA00022840"/>
    </source>
</evidence>
<evidence type="ECO:0000256" key="14">
    <source>
        <dbReference type="ARBA" id="ARBA00023180"/>
    </source>
</evidence>
<dbReference type="Gramene" id="Pp3c19_4760V3.1">
    <property type="protein sequence ID" value="Pp3c19_4760V3.1"/>
    <property type="gene ID" value="Pp3c19_4760"/>
</dbReference>
<evidence type="ECO:0000256" key="9">
    <source>
        <dbReference type="ARBA" id="ARBA00022777"/>
    </source>
</evidence>
<evidence type="ECO:0000256" key="18">
    <source>
        <dbReference type="RuleBase" id="RU000304"/>
    </source>
</evidence>
<keyword evidence="12" id="KW-0472">Membrane</keyword>
<evidence type="ECO:0000256" key="12">
    <source>
        <dbReference type="ARBA" id="ARBA00023136"/>
    </source>
</evidence>
<dbReference type="KEGG" id="ppp:112272718"/>
<dbReference type="PROSITE" id="PS50011">
    <property type="entry name" value="PROTEIN_KINASE_DOM"/>
    <property type="match status" value="1"/>
</dbReference>
<evidence type="ECO:0000256" key="19">
    <source>
        <dbReference type="SAM" id="MobiDB-lite"/>
    </source>
</evidence>
<keyword evidence="8 17" id="KW-0547">Nucleotide-binding</keyword>
<dbReference type="PANTHER" id="PTHR48006:SF92">
    <property type="entry name" value="LRR RECEPTOR-LIKE SERINE_THREONINE-PROTEIN KINASE GSO1"/>
    <property type="match status" value="1"/>
</dbReference>
<reference evidence="22" key="3">
    <citation type="submission" date="2020-12" db="UniProtKB">
        <authorList>
            <consortium name="EnsemblPlants"/>
        </authorList>
    </citation>
    <scope>IDENTIFICATION</scope>
</reference>
<evidence type="ECO:0000259" key="20">
    <source>
        <dbReference type="PROSITE" id="PS50011"/>
    </source>
</evidence>
<organism evidence="21">
    <name type="scientific">Physcomitrium patens</name>
    <name type="common">Spreading-leaved earth moss</name>
    <name type="synonym">Physcomitrella patens</name>
    <dbReference type="NCBI Taxonomy" id="3218"/>
    <lineage>
        <taxon>Eukaryota</taxon>
        <taxon>Viridiplantae</taxon>
        <taxon>Streptophyta</taxon>
        <taxon>Embryophyta</taxon>
        <taxon>Bryophyta</taxon>
        <taxon>Bryophytina</taxon>
        <taxon>Bryopsida</taxon>
        <taxon>Funariidae</taxon>
        <taxon>Funariales</taxon>
        <taxon>Funariaceae</taxon>
        <taxon>Physcomitrium</taxon>
    </lineage>
</organism>
<feature type="binding site" evidence="17">
    <location>
        <position position="100"/>
    </location>
    <ligand>
        <name>ATP</name>
        <dbReference type="ChEBI" id="CHEBI:30616"/>
    </ligand>
</feature>
<evidence type="ECO:0000256" key="17">
    <source>
        <dbReference type="PROSITE-ProRule" id="PRU10141"/>
    </source>
</evidence>
<dbReference type="PROSITE" id="PS00107">
    <property type="entry name" value="PROTEIN_KINASE_ATP"/>
    <property type="match status" value="1"/>
</dbReference>
<keyword evidence="23" id="KW-1185">Reference proteome</keyword>
<evidence type="ECO:0000256" key="3">
    <source>
        <dbReference type="ARBA" id="ARBA00022527"/>
    </source>
</evidence>
<dbReference type="Gene3D" id="1.10.510.10">
    <property type="entry name" value="Transferase(Phosphotransferase) domain 1"/>
    <property type="match status" value="1"/>
</dbReference>
<dbReference type="CDD" id="cd14066">
    <property type="entry name" value="STKc_IRAK"/>
    <property type="match status" value="1"/>
</dbReference>
<dbReference type="PANTHER" id="PTHR48006">
    <property type="entry name" value="LEUCINE-RICH REPEAT-CONTAINING PROTEIN DDB_G0281931-RELATED"/>
    <property type="match status" value="1"/>
</dbReference>
<dbReference type="SUPFAM" id="SSF56112">
    <property type="entry name" value="Protein kinase-like (PK-like)"/>
    <property type="match status" value="1"/>
</dbReference>
<evidence type="ECO:0000256" key="13">
    <source>
        <dbReference type="ARBA" id="ARBA00023170"/>
    </source>
</evidence>